<feature type="region of interest" description="Disordered" evidence="4">
    <location>
        <begin position="233"/>
        <end position="267"/>
    </location>
</feature>
<dbReference type="GO" id="GO:0006654">
    <property type="term" value="P:phosphatidic acid biosynthetic process"/>
    <property type="evidence" value="ECO:0007669"/>
    <property type="project" value="TreeGrafter"/>
</dbReference>
<keyword evidence="2 7" id="KW-0808">Transferase</keyword>
<name>I4EG56_9BACT</name>
<evidence type="ECO:0000256" key="5">
    <source>
        <dbReference type="SAM" id="Phobius"/>
    </source>
</evidence>
<dbReference type="SUPFAM" id="SSF69593">
    <property type="entry name" value="Glycerol-3-phosphate (1)-acyltransferase"/>
    <property type="match status" value="1"/>
</dbReference>
<protein>
    <submittedName>
        <fullName evidence="7">Phospholipid/glycerol acyltransferase</fullName>
    </submittedName>
</protein>
<keyword evidence="5" id="KW-0812">Transmembrane</keyword>
<evidence type="ECO:0000256" key="3">
    <source>
        <dbReference type="ARBA" id="ARBA00023315"/>
    </source>
</evidence>
<dbReference type="GO" id="GO:0003841">
    <property type="term" value="F:1-acylglycerol-3-phosphate O-acyltransferase activity"/>
    <property type="evidence" value="ECO:0007669"/>
    <property type="project" value="TreeGrafter"/>
</dbReference>
<feature type="domain" description="Phospholipid/glycerol acyltransferase" evidence="6">
    <location>
        <begin position="51"/>
        <end position="163"/>
    </location>
</feature>
<sequence>MEISEALRRLRQRRFKSVGFWYARVIMLPIFKFIFGMRIEGLENIPKSGPALLISNHLHNVDPILLYAVLIRPGRFMAKKEVFFVPVIGWLAKFFAAFPVDRGNADRAALRLAEQHLANGKIVGIFPEGTRSPDATMQEAYPGVAMIAVRSGAPILPVAIFGTERIPFNGKKGRGQTWRRPRVIVRIGPTFNLPETPPGERRPGLPAVTNLMMTEVARLLPPEYRGVYADAVEKPGRTGSPKRGAARMAAAAETAATGGRKDPSRDG</sequence>
<dbReference type="OrthoDB" id="9803035at2"/>
<proteinExistence type="predicted"/>
<keyword evidence="5" id="KW-0472">Membrane</keyword>
<comment type="pathway">
    <text evidence="1">Lipid metabolism.</text>
</comment>
<keyword evidence="8" id="KW-1185">Reference proteome</keyword>
<gene>
    <name evidence="7" type="ORF">NITHO_2560002</name>
</gene>
<feature type="compositionally biased region" description="Low complexity" evidence="4">
    <location>
        <begin position="246"/>
        <end position="258"/>
    </location>
</feature>
<dbReference type="InterPro" id="IPR002123">
    <property type="entry name" value="Plipid/glycerol_acylTrfase"/>
</dbReference>
<evidence type="ECO:0000256" key="4">
    <source>
        <dbReference type="SAM" id="MobiDB-lite"/>
    </source>
</evidence>
<evidence type="ECO:0000313" key="7">
    <source>
        <dbReference type="EMBL" id="CCF83668.1"/>
    </source>
</evidence>
<dbReference type="CDD" id="cd07989">
    <property type="entry name" value="LPLAT_AGPAT-like"/>
    <property type="match status" value="1"/>
</dbReference>
<dbReference type="Proteomes" id="UP000004221">
    <property type="component" value="Unassembled WGS sequence"/>
</dbReference>
<keyword evidence="5" id="KW-1133">Transmembrane helix</keyword>
<feature type="transmembrane region" description="Helical" evidence="5">
    <location>
        <begin position="21"/>
        <end position="39"/>
    </location>
</feature>
<dbReference type="RefSeq" id="WP_008477159.1">
    <property type="nucleotide sequence ID" value="NZ_CAGS01000175.1"/>
</dbReference>
<reference evidence="7 8" key="1">
    <citation type="journal article" date="2012" name="ISME J.">
        <title>Nitrification expanded: discovery, physiology and genomics of a nitrite-oxidizing bacterium from the phylum Chloroflexi.</title>
        <authorList>
            <person name="Sorokin D.Y."/>
            <person name="Lucker S."/>
            <person name="Vejmelkova D."/>
            <person name="Kostrikina N.A."/>
            <person name="Kleerebezem R."/>
            <person name="Rijpstra W.I."/>
            <person name="Damste J.S."/>
            <person name="Le Paslier D."/>
            <person name="Muyzer G."/>
            <person name="Wagner M."/>
            <person name="van Loosdrecht M.C."/>
            <person name="Daims H."/>
        </authorList>
    </citation>
    <scope>NUCLEOTIDE SEQUENCE [LARGE SCALE GENOMIC DNA]</scope>
    <source>
        <strain evidence="8">none</strain>
    </source>
</reference>
<evidence type="ECO:0000313" key="8">
    <source>
        <dbReference type="Proteomes" id="UP000004221"/>
    </source>
</evidence>
<evidence type="ECO:0000256" key="2">
    <source>
        <dbReference type="ARBA" id="ARBA00022679"/>
    </source>
</evidence>
<dbReference type="SMART" id="SM00563">
    <property type="entry name" value="PlsC"/>
    <property type="match status" value="1"/>
</dbReference>
<dbReference type="PANTHER" id="PTHR10434">
    <property type="entry name" value="1-ACYL-SN-GLYCEROL-3-PHOSPHATE ACYLTRANSFERASE"/>
    <property type="match status" value="1"/>
</dbReference>
<dbReference type="PANTHER" id="PTHR10434:SF11">
    <property type="entry name" value="1-ACYL-SN-GLYCEROL-3-PHOSPHATE ACYLTRANSFERASE"/>
    <property type="match status" value="1"/>
</dbReference>
<dbReference type="Pfam" id="PF01553">
    <property type="entry name" value="Acyltransferase"/>
    <property type="match status" value="1"/>
</dbReference>
<accession>I4EG56</accession>
<dbReference type="AlphaFoldDB" id="I4EG56"/>
<keyword evidence="3 7" id="KW-0012">Acyltransferase</keyword>
<evidence type="ECO:0000259" key="6">
    <source>
        <dbReference type="SMART" id="SM00563"/>
    </source>
</evidence>
<comment type="caution">
    <text evidence="7">The sequence shown here is derived from an EMBL/GenBank/DDBJ whole genome shotgun (WGS) entry which is preliminary data.</text>
</comment>
<dbReference type="EMBL" id="CAGS01000175">
    <property type="protein sequence ID" value="CCF83668.1"/>
    <property type="molecule type" value="Genomic_DNA"/>
</dbReference>
<organism evidence="7 8">
    <name type="scientific">Nitrolancea hollandica Lb</name>
    <dbReference type="NCBI Taxonomy" id="1129897"/>
    <lineage>
        <taxon>Bacteria</taxon>
        <taxon>Pseudomonadati</taxon>
        <taxon>Thermomicrobiota</taxon>
        <taxon>Thermomicrobia</taxon>
        <taxon>Sphaerobacterales</taxon>
        <taxon>Sphaerobacterineae</taxon>
        <taxon>Sphaerobacteraceae</taxon>
        <taxon>Nitrolancea</taxon>
    </lineage>
</organism>
<evidence type="ECO:0000256" key="1">
    <source>
        <dbReference type="ARBA" id="ARBA00005189"/>
    </source>
</evidence>